<dbReference type="EMBL" id="JAUSZT010000003">
    <property type="protein sequence ID" value="MDQ0998775.1"/>
    <property type="molecule type" value="Genomic_DNA"/>
</dbReference>
<sequence length="92" mass="10099">MVNLEFLPVILENNQTGRNETISSISEAAAFLLNGWPKKRSSLHLEARVACYEAQSGIVSVSAARTIFVEAAIEANIYVGQEPPAILDQRRN</sequence>
<dbReference type="Pfam" id="PF06169">
    <property type="entry name" value="DUF982"/>
    <property type="match status" value="1"/>
</dbReference>
<accession>A0ABU0SDI4</accession>
<evidence type="ECO:0000313" key="1">
    <source>
        <dbReference type="EMBL" id="MDQ0998775.1"/>
    </source>
</evidence>
<organism evidence="1 2">
    <name type="scientific">Phyllobacterium ifriqiyense</name>
    <dbReference type="NCBI Taxonomy" id="314238"/>
    <lineage>
        <taxon>Bacteria</taxon>
        <taxon>Pseudomonadati</taxon>
        <taxon>Pseudomonadota</taxon>
        <taxon>Alphaproteobacteria</taxon>
        <taxon>Hyphomicrobiales</taxon>
        <taxon>Phyllobacteriaceae</taxon>
        <taxon>Phyllobacterium</taxon>
    </lineage>
</organism>
<dbReference type="InterPro" id="IPR010385">
    <property type="entry name" value="DUF982"/>
</dbReference>
<keyword evidence="2" id="KW-1185">Reference proteome</keyword>
<comment type="caution">
    <text evidence="1">The sequence shown here is derived from an EMBL/GenBank/DDBJ whole genome shotgun (WGS) entry which is preliminary data.</text>
</comment>
<name>A0ABU0SDI4_9HYPH</name>
<protein>
    <recommendedName>
        <fullName evidence="3">DUF982 domain-containing protein</fullName>
    </recommendedName>
</protein>
<evidence type="ECO:0008006" key="3">
    <source>
        <dbReference type="Google" id="ProtNLM"/>
    </source>
</evidence>
<evidence type="ECO:0000313" key="2">
    <source>
        <dbReference type="Proteomes" id="UP001237780"/>
    </source>
</evidence>
<dbReference type="Gene3D" id="6.10.250.730">
    <property type="match status" value="1"/>
</dbReference>
<proteinExistence type="predicted"/>
<dbReference type="RefSeq" id="WP_115051712.1">
    <property type="nucleotide sequence ID" value="NZ_JAUSZT010000003.1"/>
</dbReference>
<reference evidence="1 2" key="1">
    <citation type="submission" date="2023-07" db="EMBL/GenBank/DDBJ databases">
        <title>Comparative genomics of wheat-associated soil bacteria to identify genetic determinants of phenazine resistance.</title>
        <authorList>
            <person name="Mouncey N."/>
        </authorList>
    </citation>
    <scope>NUCLEOTIDE SEQUENCE [LARGE SCALE GENOMIC DNA]</scope>
    <source>
        <strain evidence="1 2">W4I11</strain>
    </source>
</reference>
<gene>
    <name evidence="1" type="ORF">QFZ34_003957</name>
</gene>
<dbReference type="Proteomes" id="UP001237780">
    <property type="component" value="Unassembled WGS sequence"/>
</dbReference>